<sequence>MTSILARTAAAAGAATITATLFASPAAADATVPPAPKAAAGAAVVRAAMPSQAAGVPKFRVETNSQTTIVTVTVNGHVVGRGEWDDPSNQVIARDYARDGAYIQAEVEGPRASTKGHQAPYTAKERGAFREDIPITLSACYMGNGYKICSLPYRVYS</sequence>
<evidence type="ECO:0008006" key="4">
    <source>
        <dbReference type="Google" id="ProtNLM"/>
    </source>
</evidence>
<keyword evidence="3" id="KW-1185">Reference proteome</keyword>
<evidence type="ECO:0000313" key="2">
    <source>
        <dbReference type="EMBL" id="BDM70060.1"/>
    </source>
</evidence>
<dbReference type="EMBL" id="AP026073">
    <property type="protein sequence ID" value="BDM70060.1"/>
    <property type="molecule type" value="Genomic_DNA"/>
</dbReference>
<feature type="signal peptide" evidence="1">
    <location>
        <begin position="1"/>
        <end position="28"/>
    </location>
</feature>
<dbReference type="Proteomes" id="UP001059597">
    <property type="component" value="Chromosome"/>
</dbReference>
<proteinExistence type="predicted"/>
<keyword evidence="1" id="KW-0732">Signal</keyword>
<dbReference type="RefSeq" id="WP_261953868.1">
    <property type="nucleotide sequence ID" value="NZ_AP026073.1"/>
</dbReference>
<organism evidence="2 3">
    <name type="scientific">Streptomyces nigrescens</name>
    <dbReference type="NCBI Taxonomy" id="1920"/>
    <lineage>
        <taxon>Bacteria</taxon>
        <taxon>Bacillati</taxon>
        <taxon>Actinomycetota</taxon>
        <taxon>Actinomycetes</taxon>
        <taxon>Kitasatosporales</taxon>
        <taxon>Streptomycetaceae</taxon>
        <taxon>Streptomyces</taxon>
    </lineage>
</organism>
<evidence type="ECO:0000256" key="1">
    <source>
        <dbReference type="SAM" id="SignalP"/>
    </source>
</evidence>
<feature type="chain" id="PRO_5045353764" description="Secreted protein" evidence="1">
    <location>
        <begin position="29"/>
        <end position="157"/>
    </location>
</feature>
<gene>
    <name evidence="2" type="ORF">HEK616_35470</name>
</gene>
<name>A0ABM7ZUK3_STRNI</name>
<accession>A0ABM7ZUK3</accession>
<evidence type="ECO:0000313" key="3">
    <source>
        <dbReference type="Proteomes" id="UP001059597"/>
    </source>
</evidence>
<reference evidence="2" key="1">
    <citation type="submission" date="2022-06" db="EMBL/GenBank/DDBJ databases">
        <title>Complete genome sequence of Streptomyces nigrescens HEK616.</title>
        <authorList>
            <person name="Asamizu S."/>
            <person name="Onaka H."/>
        </authorList>
    </citation>
    <scope>NUCLEOTIDE SEQUENCE</scope>
    <source>
        <strain evidence="2">HEK616</strain>
    </source>
</reference>
<protein>
    <recommendedName>
        <fullName evidence="4">Secreted protein</fullName>
    </recommendedName>
</protein>